<organism evidence="3">
    <name type="scientific">Proteinivorax tanatarense</name>
    <dbReference type="NCBI Taxonomy" id="1260629"/>
    <lineage>
        <taxon>Bacteria</taxon>
        <taxon>Bacillati</taxon>
        <taxon>Bacillota</taxon>
        <taxon>Clostridia</taxon>
        <taxon>Eubacteriales</taxon>
        <taxon>Proteinivoracaceae</taxon>
        <taxon>Proteinivorax</taxon>
    </lineage>
</organism>
<protein>
    <submittedName>
        <fullName evidence="3">2-oxoacid:acceptor oxidoreductase family protein</fullName>
    </submittedName>
</protein>
<dbReference type="InterPro" id="IPR011894">
    <property type="entry name" value="PorC_KorC"/>
</dbReference>
<dbReference type="PANTHER" id="PTHR42730">
    <property type="entry name" value="2-OXOGLUTARATE SYNTHASE SUBUNIT KORC"/>
    <property type="match status" value="1"/>
</dbReference>
<dbReference type="EMBL" id="CP158367">
    <property type="protein sequence ID" value="XBX75961.1"/>
    <property type="molecule type" value="Genomic_DNA"/>
</dbReference>
<dbReference type="RefSeq" id="WP_350344696.1">
    <property type="nucleotide sequence ID" value="NZ_CP158367.1"/>
</dbReference>
<dbReference type="InterPro" id="IPR052554">
    <property type="entry name" value="2-oxoglutarate_synth_KorC"/>
</dbReference>
<dbReference type="Gene3D" id="3.40.920.10">
    <property type="entry name" value="Pyruvate-ferredoxin oxidoreductase, PFOR, domain III"/>
    <property type="match status" value="1"/>
</dbReference>
<name>A0AAU7VPH9_9FIRM</name>
<dbReference type="InterPro" id="IPR002869">
    <property type="entry name" value="Pyrv_flavodox_OxRed_cen"/>
</dbReference>
<dbReference type="SUPFAM" id="SSF53323">
    <property type="entry name" value="Pyruvate-ferredoxin oxidoreductase, PFOR, domain III"/>
    <property type="match status" value="1"/>
</dbReference>
<dbReference type="AlphaFoldDB" id="A0AAU7VPH9"/>
<dbReference type="InterPro" id="IPR019752">
    <property type="entry name" value="Pyrv/ketoisovalerate_OxRed_cat"/>
</dbReference>
<sequence>MLEIIMAGFGGQGVMSMGQLITYSGMIEDKEVSWMPSYGPEMRGGTANCTVVVSENPIGSPVVTEPDVVIAMNLPSLDKFESQVKPGGVLIVNSSLIERKCERDDITVIEVPANDIANELGSSKIANMVVLGSLIAQTNVVKKDSVIGALKKVLPEHRHNLIPLNEQAIDKGSEYCK</sequence>
<dbReference type="Pfam" id="PF01558">
    <property type="entry name" value="POR"/>
    <property type="match status" value="1"/>
</dbReference>
<feature type="domain" description="Pyruvate/ketoisovalerate oxidoreductase catalytic" evidence="2">
    <location>
        <begin position="10"/>
        <end position="173"/>
    </location>
</feature>
<dbReference type="PANTHER" id="PTHR42730:SF1">
    <property type="entry name" value="2-OXOGLUTARATE SYNTHASE SUBUNIT KORC"/>
    <property type="match status" value="1"/>
</dbReference>
<accession>A0AAU7VPH9</accession>
<reference evidence="3" key="1">
    <citation type="journal article" date="2013" name="Extremophiles">
        <title>Proteinivorax tanatarense gen. nov., sp. nov., an anaerobic, haloalkaliphilic, proteolytic bacterium isolated from a decaying algal bloom, and proposal of Proteinivoraceae fam. nov.</title>
        <authorList>
            <person name="Kevbrin V."/>
            <person name="Boltyanskaya Y."/>
            <person name="Zhilina T."/>
            <person name="Kolganova T."/>
            <person name="Lavrentjeva E."/>
            <person name="Kuznetsov B."/>
        </authorList>
    </citation>
    <scope>NUCLEOTIDE SEQUENCE</scope>
    <source>
        <strain evidence="3">Z-910T</strain>
    </source>
</reference>
<keyword evidence="1" id="KW-0560">Oxidoreductase</keyword>
<proteinExistence type="predicted"/>
<gene>
    <name evidence="3" type="ORF">PRVXT_001126</name>
</gene>
<dbReference type="GO" id="GO:0016625">
    <property type="term" value="F:oxidoreductase activity, acting on the aldehyde or oxo group of donors, iron-sulfur protein as acceptor"/>
    <property type="evidence" value="ECO:0007669"/>
    <property type="project" value="InterPro"/>
</dbReference>
<dbReference type="NCBIfam" id="TIGR02175">
    <property type="entry name" value="PorC_KorC"/>
    <property type="match status" value="1"/>
</dbReference>
<evidence type="ECO:0000256" key="1">
    <source>
        <dbReference type="ARBA" id="ARBA00023002"/>
    </source>
</evidence>
<reference evidence="3" key="2">
    <citation type="submission" date="2024-06" db="EMBL/GenBank/DDBJ databases">
        <authorList>
            <person name="Petrova K.O."/>
            <person name="Toshchakov S.V."/>
            <person name="Boltjanskaja Y.V."/>
            <person name="Kevbrin V."/>
        </authorList>
    </citation>
    <scope>NUCLEOTIDE SEQUENCE</scope>
    <source>
        <strain evidence="3">Z-910T</strain>
    </source>
</reference>
<evidence type="ECO:0000259" key="2">
    <source>
        <dbReference type="Pfam" id="PF01558"/>
    </source>
</evidence>
<evidence type="ECO:0000313" key="3">
    <source>
        <dbReference type="EMBL" id="XBX75961.1"/>
    </source>
</evidence>